<name>A0AA39USM2_9AGAR</name>
<reference evidence="1" key="1">
    <citation type="submission" date="2023-06" db="EMBL/GenBank/DDBJ databases">
        <authorList>
            <consortium name="Lawrence Berkeley National Laboratory"/>
            <person name="Ahrendt S."/>
            <person name="Sahu N."/>
            <person name="Indic B."/>
            <person name="Wong-Bajracharya J."/>
            <person name="Merenyi Z."/>
            <person name="Ke H.-M."/>
            <person name="Monk M."/>
            <person name="Kocsube S."/>
            <person name="Drula E."/>
            <person name="Lipzen A."/>
            <person name="Balint B."/>
            <person name="Henrissat B."/>
            <person name="Andreopoulos B."/>
            <person name="Martin F.M."/>
            <person name="Harder C.B."/>
            <person name="Rigling D."/>
            <person name="Ford K.L."/>
            <person name="Foster G.D."/>
            <person name="Pangilinan J."/>
            <person name="Papanicolaou A."/>
            <person name="Barry K."/>
            <person name="LaButti K."/>
            <person name="Viragh M."/>
            <person name="Koriabine M."/>
            <person name="Yan M."/>
            <person name="Riley R."/>
            <person name="Champramary S."/>
            <person name="Plett K.L."/>
            <person name="Tsai I.J."/>
            <person name="Slot J."/>
            <person name="Sipos G."/>
            <person name="Plett J."/>
            <person name="Nagy L.G."/>
            <person name="Grigoriev I.V."/>
        </authorList>
    </citation>
    <scope>NUCLEOTIDE SEQUENCE</scope>
    <source>
        <strain evidence="1">HWK02</strain>
    </source>
</reference>
<evidence type="ECO:0000313" key="1">
    <source>
        <dbReference type="EMBL" id="KAK0501642.1"/>
    </source>
</evidence>
<sequence>MLQTPREYASLPEVTLSALKETCWADSTIVVPKQRSYTGKKPVITSALANTYCADLGVDGVLEKLNTGLGTSYKLSTTFESDILQLSPVTTPLRLILEPYVARNDDFGTAYAHLRPQWYDCTTVQRCNETMDLEMRRNAVVNDTMVKAYTPPRRLWDLYANRVVPWWVVDNDSLGISHAWVDDKDLNGEMTPINGYEWPVPMPRDADLNLIRIEMLNLGAEYIWLDVLCLRQKGGQGEHLRAEEWKLDVPTIGWIYFGHYVVYYLSGLGRPLSFKPGDFESNRCWFRWVWTLQEFSMDVFLSDESSGLELSHQETIGGQTEDHGIMAEEERRRLNEELRSLMQMRKAHSLWDTLSLMQRRVSTNPVDKIGGMMFPLRTEYSPIYDEKQSEEDAWIAFTNAMDRFLLSHLFFDFPEAGNGSKYWRPSWKQGSSNR</sequence>
<keyword evidence="2" id="KW-1185">Reference proteome</keyword>
<protein>
    <recommendedName>
        <fullName evidence="3">Heterokaryon incompatibility domain-containing protein</fullName>
    </recommendedName>
</protein>
<dbReference type="EMBL" id="JAUEPU010000006">
    <property type="protein sequence ID" value="KAK0501642.1"/>
    <property type="molecule type" value="Genomic_DNA"/>
</dbReference>
<gene>
    <name evidence="1" type="ORF">EDD18DRAFT_743421</name>
</gene>
<proteinExistence type="predicted"/>
<dbReference type="Proteomes" id="UP001175228">
    <property type="component" value="Unassembled WGS sequence"/>
</dbReference>
<organism evidence="1 2">
    <name type="scientific">Armillaria luteobubalina</name>
    <dbReference type="NCBI Taxonomy" id="153913"/>
    <lineage>
        <taxon>Eukaryota</taxon>
        <taxon>Fungi</taxon>
        <taxon>Dikarya</taxon>
        <taxon>Basidiomycota</taxon>
        <taxon>Agaricomycotina</taxon>
        <taxon>Agaricomycetes</taxon>
        <taxon>Agaricomycetidae</taxon>
        <taxon>Agaricales</taxon>
        <taxon>Marasmiineae</taxon>
        <taxon>Physalacriaceae</taxon>
        <taxon>Armillaria</taxon>
    </lineage>
</organism>
<evidence type="ECO:0000313" key="2">
    <source>
        <dbReference type="Proteomes" id="UP001175228"/>
    </source>
</evidence>
<evidence type="ECO:0008006" key="3">
    <source>
        <dbReference type="Google" id="ProtNLM"/>
    </source>
</evidence>
<accession>A0AA39USM2</accession>
<comment type="caution">
    <text evidence="1">The sequence shown here is derived from an EMBL/GenBank/DDBJ whole genome shotgun (WGS) entry which is preliminary data.</text>
</comment>
<dbReference type="AlphaFoldDB" id="A0AA39USM2"/>